<organism evidence="3 4">
    <name type="scientific">Paraburkholderia caffeinilytica</name>
    <dbReference type="NCBI Taxonomy" id="1761016"/>
    <lineage>
        <taxon>Bacteria</taxon>
        <taxon>Pseudomonadati</taxon>
        <taxon>Pseudomonadota</taxon>
        <taxon>Betaproteobacteria</taxon>
        <taxon>Burkholderiales</taxon>
        <taxon>Burkholderiaceae</taxon>
        <taxon>Paraburkholderia</taxon>
    </lineage>
</organism>
<evidence type="ECO:0000313" key="4">
    <source>
        <dbReference type="Proteomes" id="UP000602004"/>
    </source>
</evidence>
<comment type="caution">
    <text evidence="3">The sequence shown here is derived from an EMBL/GenBank/DDBJ whole genome shotgun (WGS) entry which is preliminary data.</text>
</comment>
<name>A0ABQ1LHT1_9BURK</name>
<reference evidence="4" key="1">
    <citation type="journal article" date="2019" name="Int. J. Syst. Evol. Microbiol.">
        <title>The Global Catalogue of Microorganisms (GCM) 10K type strain sequencing project: providing services to taxonomists for standard genome sequencing and annotation.</title>
        <authorList>
            <consortium name="The Broad Institute Genomics Platform"/>
            <consortium name="The Broad Institute Genome Sequencing Center for Infectious Disease"/>
            <person name="Wu L."/>
            <person name="Ma J."/>
        </authorList>
    </citation>
    <scope>NUCLEOTIDE SEQUENCE [LARGE SCALE GENOMIC DNA]</scope>
    <source>
        <strain evidence="4">CGMCC 1.15103</strain>
    </source>
</reference>
<evidence type="ECO:0000256" key="2">
    <source>
        <dbReference type="SAM" id="SignalP"/>
    </source>
</evidence>
<keyword evidence="2" id="KW-0732">Signal</keyword>
<evidence type="ECO:0008006" key="5">
    <source>
        <dbReference type="Google" id="ProtNLM"/>
    </source>
</evidence>
<keyword evidence="4" id="KW-1185">Reference proteome</keyword>
<evidence type="ECO:0000313" key="3">
    <source>
        <dbReference type="EMBL" id="GGC22914.1"/>
    </source>
</evidence>
<feature type="chain" id="PRO_5046337252" description="Secreted protein" evidence="2">
    <location>
        <begin position="20"/>
        <end position="123"/>
    </location>
</feature>
<feature type="signal peptide" evidence="2">
    <location>
        <begin position="1"/>
        <end position="19"/>
    </location>
</feature>
<proteinExistence type="predicted"/>
<dbReference type="EMBL" id="BMHL01000001">
    <property type="protein sequence ID" value="GGC22914.1"/>
    <property type="molecule type" value="Genomic_DNA"/>
</dbReference>
<sequence>MVLVVLVVLVTPAGLAAHAPEAATGARLLAATSGAADCATAGADRASEATITHKAPEATNIPLDGRADLNTDHAADTNEEHARRGDKKGGNCDKQEPRRLRDKEVGNVVNGQRNMPEILSPCG</sequence>
<gene>
    <name evidence="3" type="ORF">GCM10011400_06510</name>
</gene>
<dbReference type="Proteomes" id="UP000602004">
    <property type="component" value="Unassembled WGS sequence"/>
</dbReference>
<feature type="compositionally biased region" description="Basic and acidic residues" evidence="1">
    <location>
        <begin position="65"/>
        <end position="105"/>
    </location>
</feature>
<feature type="region of interest" description="Disordered" evidence="1">
    <location>
        <begin position="60"/>
        <end position="123"/>
    </location>
</feature>
<evidence type="ECO:0000256" key="1">
    <source>
        <dbReference type="SAM" id="MobiDB-lite"/>
    </source>
</evidence>
<protein>
    <recommendedName>
        <fullName evidence="5">Secreted protein</fullName>
    </recommendedName>
</protein>
<accession>A0ABQ1LHT1</accession>